<evidence type="ECO:0000256" key="10">
    <source>
        <dbReference type="SAM" id="SignalP"/>
    </source>
</evidence>
<dbReference type="PANTHER" id="PTHR24040">
    <property type="entry name" value="LAMININ G-LIKE DOMAIN-CONTAINING PROTEIN"/>
    <property type="match status" value="1"/>
</dbReference>
<evidence type="ECO:0000259" key="11">
    <source>
        <dbReference type="PROSITE" id="PS50026"/>
    </source>
</evidence>
<sequence length="458" mass="47339">MAQVSILVYFLCLVCIHVAASTTSADQDMLSSPGMANNTLLHSTANLTTAHTSSPLSTNTTDFLQTNKVDTTSNTTGSDVTPPSIVTASVGSSLSLTLNATSQGSVITTSTALPTNKSSQTVDSLNSTYTNLVTSVVGSNSSDIGTGSNITSSVVETTTLIHSSDIPSSSLPMSTTADTSVTDARNSTTTNSSVTDAGESTTTNSSVTDGGESTTTSSSVTDGGNSTTTNSSVTTTEESTATNSSVTTTEESTTTNSSITDRGESTTTSSSITDVGNSTTTNSTVTDTGESTITSSSVTVPDPCVPQPCENNGMCRANGTGYTCFCSSGWTGFNCSTDVDECAESLSSCNNQTSTCENNDGGYSCVCNKGYMKDTKTENCVDIDECALGMSDCDSGKGEVCSNTDGSFQCLCDEARDYVKKTINAFETSKKNMSLKFGMMLFTKQSMMIQILKNTKTL</sequence>
<dbReference type="GO" id="GO:0005576">
    <property type="term" value="C:extracellular region"/>
    <property type="evidence" value="ECO:0007669"/>
    <property type="project" value="UniProtKB-SubCell"/>
</dbReference>
<comment type="caution">
    <text evidence="12">The sequence shown here is derived from an EMBL/GenBank/DDBJ whole genome shotgun (WGS) entry which is preliminary data.</text>
</comment>
<feature type="compositionally biased region" description="Low complexity" evidence="9">
    <location>
        <begin position="273"/>
        <end position="289"/>
    </location>
</feature>
<dbReference type="CDD" id="cd00053">
    <property type="entry name" value="EGF"/>
    <property type="match status" value="1"/>
</dbReference>
<dbReference type="CDD" id="cd00054">
    <property type="entry name" value="EGF_CA"/>
    <property type="match status" value="2"/>
</dbReference>
<feature type="region of interest" description="Disordered" evidence="9">
    <location>
        <begin position="51"/>
        <end position="81"/>
    </location>
</feature>
<dbReference type="InterPro" id="IPR009030">
    <property type="entry name" value="Growth_fac_rcpt_cys_sf"/>
</dbReference>
<reference evidence="12" key="1">
    <citation type="submission" date="2020-06" db="EMBL/GenBank/DDBJ databases">
        <title>Draft genome of Bugula neritina, a colonial animal packing powerful symbionts and potential medicines.</title>
        <authorList>
            <person name="Rayko M."/>
        </authorList>
    </citation>
    <scope>NUCLEOTIDE SEQUENCE [LARGE SCALE GENOMIC DNA]</scope>
    <source>
        <strain evidence="12">Kwan_BN1</strain>
    </source>
</reference>
<feature type="compositionally biased region" description="Polar residues" evidence="9">
    <location>
        <begin position="175"/>
        <end position="204"/>
    </location>
</feature>
<evidence type="ECO:0000256" key="9">
    <source>
        <dbReference type="SAM" id="MobiDB-lite"/>
    </source>
</evidence>
<feature type="signal peptide" evidence="10">
    <location>
        <begin position="1"/>
        <end position="21"/>
    </location>
</feature>
<dbReference type="Pfam" id="PF07645">
    <property type="entry name" value="EGF_CA"/>
    <property type="match status" value="2"/>
</dbReference>
<gene>
    <name evidence="12" type="ORF">EB796_010618</name>
</gene>
<evidence type="ECO:0000256" key="3">
    <source>
        <dbReference type="ARBA" id="ARBA00022536"/>
    </source>
</evidence>
<comment type="caution">
    <text evidence="8">Lacks conserved residue(s) required for the propagation of feature annotation.</text>
</comment>
<dbReference type="PROSITE" id="PS00022">
    <property type="entry name" value="EGF_1"/>
    <property type="match status" value="1"/>
</dbReference>
<feature type="compositionally biased region" description="Polar residues" evidence="9">
    <location>
        <begin position="290"/>
        <end position="299"/>
    </location>
</feature>
<dbReference type="InterPro" id="IPR000742">
    <property type="entry name" value="EGF"/>
</dbReference>
<dbReference type="InterPro" id="IPR001881">
    <property type="entry name" value="EGF-like_Ca-bd_dom"/>
</dbReference>
<dbReference type="EMBL" id="VXIV02001640">
    <property type="protein sequence ID" value="KAF6031070.1"/>
    <property type="molecule type" value="Genomic_DNA"/>
</dbReference>
<evidence type="ECO:0000313" key="12">
    <source>
        <dbReference type="EMBL" id="KAF6031070.1"/>
    </source>
</evidence>
<name>A0A7J7JXE0_BUGNE</name>
<keyword evidence="5" id="KW-0677">Repeat</keyword>
<accession>A0A7J7JXE0</accession>
<keyword evidence="4 10" id="KW-0732">Signal</keyword>
<dbReference type="InterPro" id="IPR049883">
    <property type="entry name" value="NOTCH1_EGF-like"/>
</dbReference>
<dbReference type="Proteomes" id="UP000593567">
    <property type="component" value="Unassembled WGS sequence"/>
</dbReference>
<dbReference type="FunFam" id="2.10.25.10:FF:000321">
    <property type="entry name" value="Protein delta homolog 1"/>
    <property type="match status" value="1"/>
</dbReference>
<proteinExistence type="predicted"/>
<dbReference type="InterPro" id="IPR051145">
    <property type="entry name" value="GAS-SHBG-PROS"/>
</dbReference>
<dbReference type="InterPro" id="IPR018097">
    <property type="entry name" value="EGF_Ca-bd_CS"/>
</dbReference>
<evidence type="ECO:0000256" key="2">
    <source>
        <dbReference type="ARBA" id="ARBA00022525"/>
    </source>
</evidence>
<keyword evidence="3 8" id="KW-0245">EGF-like domain</keyword>
<dbReference type="OrthoDB" id="6229058at2759"/>
<evidence type="ECO:0000256" key="1">
    <source>
        <dbReference type="ARBA" id="ARBA00004613"/>
    </source>
</evidence>
<dbReference type="PROSITE" id="PS01186">
    <property type="entry name" value="EGF_2"/>
    <property type="match status" value="2"/>
</dbReference>
<dbReference type="GO" id="GO:0005509">
    <property type="term" value="F:calcium ion binding"/>
    <property type="evidence" value="ECO:0007669"/>
    <property type="project" value="InterPro"/>
</dbReference>
<keyword evidence="2" id="KW-0964">Secreted</keyword>
<dbReference type="SMART" id="SM00181">
    <property type="entry name" value="EGF"/>
    <property type="match status" value="3"/>
</dbReference>
<feature type="compositionally biased region" description="Low complexity" evidence="9">
    <location>
        <begin position="205"/>
        <end position="258"/>
    </location>
</feature>
<feature type="domain" description="EGF-like" evidence="11">
    <location>
        <begin position="300"/>
        <end position="336"/>
    </location>
</feature>
<dbReference type="PROSITE" id="PS50026">
    <property type="entry name" value="EGF_3"/>
    <property type="match status" value="2"/>
</dbReference>
<feature type="domain" description="EGF-like" evidence="11">
    <location>
        <begin position="338"/>
        <end position="381"/>
    </location>
</feature>
<evidence type="ECO:0000256" key="6">
    <source>
        <dbReference type="ARBA" id="ARBA00023157"/>
    </source>
</evidence>
<dbReference type="PROSITE" id="PS01187">
    <property type="entry name" value="EGF_CA"/>
    <property type="match status" value="2"/>
</dbReference>
<evidence type="ECO:0000313" key="13">
    <source>
        <dbReference type="Proteomes" id="UP000593567"/>
    </source>
</evidence>
<dbReference type="InterPro" id="IPR000152">
    <property type="entry name" value="EGF-type_Asp/Asn_hydroxyl_site"/>
</dbReference>
<dbReference type="SUPFAM" id="SSF57184">
    <property type="entry name" value="Growth factor receptor domain"/>
    <property type="match status" value="1"/>
</dbReference>
<keyword evidence="6 8" id="KW-1015">Disulfide bond</keyword>
<keyword evidence="13" id="KW-1185">Reference proteome</keyword>
<dbReference type="Gene3D" id="2.10.25.10">
    <property type="entry name" value="Laminin"/>
    <property type="match status" value="3"/>
</dbReference>
<feature type="chain" id="PRO_5029548332" description="EGF-like domain-containing protein" evidence="10">
    <location>
        <begin position="22"/>
        <end position="458"/>
    </location>
</feature>
<dbReference type="AlphaFoldDB" id="A0A7J7JXE0"/>
<dbReference type="FunFam" id="2.10.25.10:FF:000005">
    <property type="entry name" value="Fibrillin 2"/>
    <property type="match status" value="1"/>
</dbReference>
<comment type="subcellular location">
    <subcellularLocation>
        <location evidence="1">Secreted</location>
    </subcellularLocation>
</comment>
<dbReference type="PROSITE" id="PS00010">
    <property type="entry name" value="ASX_HYDROXYL"/>
    <property type="match status" value="1"/>
</dbReference>
<evidence type="ECO:0000256" key="7">
    <source>
        <dbReference type="ARBA" id="ARBA00023180"/>
    </source>
</evidence>
<evidence type="ECO:0000256" key="5">
    <source>
        <dbReference type="ARBA" id="ARBA00022737"/>
    </source>
</evidence>
<protein>
    <recommendedName>
        <fullName evidence="11">EGF-like domain-containing protein</fullName>
    </recommendedName>
</protein>
<dbReference type="Pfam" id="PF00008">
    <property type="entry name" value="EGF"/>
    <property type="match status" value="1"/>
</dbReference>
<organism evidence="12 13">
    <name type="scientific">Bugula neritina</name>
    <name type="common">Brown bryozoan</name>
    <name type="synonym">Sertularia neritina</name>
    <dbReference type="NCBI Taxonomy" id="10212"/>
    <lineage>
        <taxon>Eukaryota</taxon>
        <taxon>Metazoa</taxon>
        <taxon>Spiralia</taxon>
        <taxon>Lophotrochozoa</taxon>
        <taxon>Bryozoa</taxon>
        <taxon>Gymnolaemata</taxon>
        <taxon>Cheilostomatida</taxon>
        <taxon>Flustrina</taxon>
        <taxon>Buguloidea</taxon>
        <taxon>Bugulidae</taxon>
        <taxon>Bugula</taxon>
    </lineage>
</organism>
<feature type="compositionally biased region" description="Low complexity" evidence="9">
    <location>
        <begin position="164"/>
        <end position="174"/>
    </location>
</feature>
<dbReference type="PANTHER" id="PTHR24040:SF13">
    <property type="entry name" value="FIBROPELLIN-1"/>
    <property type="match status" value="1"/>
</dbReference>
<feature type="disulfide bond" evidence="8">
    <location>
        <begin position="326"/>
        <end position="335"/>
    </location>
</feature>
<keyword evidence="7" id="KW-0325">Glycoprotein</keyword>
<evidence type="ECO:0000256" key="8">
    <source>
        <dbReference type="PROSITE-ProRule" id="PRU00076"/>
    </source>
</evidence>
<dbReference type="SMART" id="SM00179">
    <property type="entry name" value="EGF_CA"/>
    <property type="match status" value="3"/>
</dbReference>
<feature type="region of interest" description="Disordered" evidence="9">
    <location>
        <begin position="164"/>
        <end position="300"/>
    </location>
</feature>
<evidence type="ECO:0000256" key="4">
    <source>
        <dbReference type="ARBA" id="ARBA00022729"/>
    </source>
</evidence>